<evidence type="ECO:0000256" key="1">
    <source>
        <dbReference type="SAM" id="SignalP"/>
    </source>
</evidence>
<evidence type="ECO:0000313" key="2">
    <source>
        <dbReference type="EMBL" id="MXU87738.1"/>
    </source>
</evidence>
<reference evidence="2" key="1">
    <citation type="submission" date="2019-12" db="EMBL/GenBank/DDBJ databases">
        <title>An insight into the sialome of adult female Ixodes ricinus ticks feeding for 6 days.</title>
        <authorList>
            <person name="Perner J."/>
            <person name="Ribeiro J.M.C."/>
        </authorList>
    </citation>
    <scope>NUCLEOTIDE SEQUENCE</scope>
    <source>
        <strain evidence="2">Semi-engorged</strain>
        <tissue evidence="2">Salivary glands</tissue>
    </source>
</reference>
<feature type="chain" id="PRO_5025383858" evidence="1">
    <location>
        <begin position="25"/>
        <end position="98"/>
    </location>
</feature>
<organism evidence="2">
    <name type="scientific">Ixodes ricinus</name>
    <name type="common">Common tick</name>
    <name type="synonym">Acarus ricinus</name>
    <dbReference type="NCBI Taxonomy" id="34613"/>
    <lineage>
        <taxon>Eukaryota</taxon>
        <taxon>Metazoa</taxon>
        <taxon>Ecdysozoa</taxon>
        <taxon>Arthropoda</taxon>
        <taxon>Chelicerata</taxon>
        <taxon>Arachnida</taxon>
        <taxon>Acari</taxon>
        <taxon>Parasitiformes</taxon>
        <taxon>Ixodida</taxon>
        <taxon>Ixodoidea</taxon>
        <taxon>Ixodidae</taxon>
        <taxon>Ixodinae</taxon>
        <taxon>Ixodes</taxon>
    </lineage>
</organism>
<dbReference type="EMBL" id="GIFC01005655">
    <property type="protein sequence ID" value="MXU87738.1"/>
    <property type="molecule type" value="Transcribed_RNA"/>
</dbReference>
<proteinExistence type="predicted"/>
<keyword evidence="1" id="KW-0732">Signal</keyword>
<name>A0A6B0U7Z6_IXORI</name>
<protein>
    <submittedName>
        <fullName evidence="2">Putative secreted protein</fullName>
    </submittedName>
</protein>
<dbReference type="AlphaFoldDB" id="A0A6B0U7Z6"/>
<feature type="signal peptide" evidence="1">
    <location>
        <begin position="1"/>
        <end position="24"/>
    </location>
</feature>
<accession>A0A6B0U7Z6</accession>
<sequence length="98" mass="10580">MNGWSSSFLYLGLTCSSLMRQVLTKSTNSMVKQFPFSLGLSCGGSPCTTWVSCSKTLFHFGYGNRPVATSIKVIPRLQTSDLTSYPMPLAGSIRSGAM</sequence>